<evidence type="ECO:0000313" key="3">
    <source>
        <dbReference type="EMBL" id="OHU05648.1"/>
    </source>
</evidence>
<keyword evidence="4" id="KW-1185">Reference proteome</keyword>
<name>A0A1Q9W378_9MYCO</name>
<dbReference type="InterPro" id="IPR051122">
    <property type="entry name" value="SDR_DHRS6-like"/>
</dbReference>
<dbReference type="Gene3D" id="3.40.50.720">
    <property type="entry name" value="NAD(P)-binding Rossmann-like Domain"/>
    <property type="match status" value="1"/>
</dbReference>
<sequence>MNLKNARVLIIGGTSGIGLGVAAAVADRGGIPIVVSRNQSNVDLAIAGLGENARGMTVDLTDPASLGHLVDEVGPIEHLVFSAGEPLTMVGLADLTPATITEFLGTRFIGQLQAVRVFAPTITPGGSITLTSGTAADKPGLGVLPTAVCGAINAMTKALAVELAPLRVNTVAPGPIRTPLWSALGEADREAVYEQFASNLPVGRIGEPSDTALAYAYLMEQEFGTGVVLTVDGGATLV</sequence>
<comment type="similarity">
    <text evidence="1">Belongs to the short-chain dehydrogenases/reductases (SDR) family.</text>
</comment>
<dbReference type="GO" id="GO:0016491">
    <property type="term" value="F:oxidoreductase activity"/>
    <property type="evidence" value="ECO:0007669"/>
    <property type="project" value="UniProtKB-KW"/>
</dbReference>
<dbReference type="STRING" id="1908205.BKG60_26180"/>
<dbReference type="PANTHER" id="PTHR43477:SF1">
    <property type="entry name" value="DIHYDROANTICAPSIN 7-DEHYDROGENASE"/>
    <property type="match status" value="1"/>
</dbReference>
<comment type="caution">
    <text evidence="3">The sequence shown here is derived from an EMBL/GenBank/DDBJ whole genome shotgun (WGS) entry which is preliminary data.</text>
</comment>
<evidence type="ECO:0000313" key="4">
    <source>
        <dbReference type="Proteomes" id="UP000179636"/>
    </source>
</evidence>
<dbReference type="SUPFAM" id="SSF51735">
    <property type="entry name" value="NAD(P)-binding Rossmann-fold domains"/>
    <property type="match status" value="1"/>
</dbReference>
<accession>A0A1S1KHF1</accession>
<dbReference type="PANTHER" id="PTHR43477">
    <property type="entry name" value="DIHYDROANTICAPSIN 7-DEHYDROGENASE"/>
    <property type="match status" value="1"/>
</dbReference>
<dbReference type="InterPro" id="IPR002347">
    <property type="entry name" value="SDR_fam"/>
</dbReference>
<dbReference type="RefSeq" id="WP_070944230.1">
    <property type="nucleotide sequence ID" value="NZ_MLCL01000089.1"/>
</dbReference>
<reference evidence="3 4" key="1">
    <citation type="submission" date="2016-10" db="EMBL/GenBank/DDBJ databases">
        <title>Evaluation of Human, Animal and Environmental Mycobacterium chelonae Isolates by Core Genome Phylogenomic Analysis, Targeted Gene Comparison, and Anti-microbial Susceptibility Patterns: A Tale of Mistaken Identities.</title>
        <authorList>
            <person name="Fogelson S.B."/>
            <person name="Camus A.C."/>
            <person name="Lorenz W."/>
            <person name="Vasireddy R."/>
            <person name="Vasireddy S."/>
            <person name="Smith T."/>
            <person name="Brown-Elliott B.A."/>
            <person name="Wallace R.J.Jr."/>
            <person name="Hasan N.A."/>
            <person name="Reischl U."/>
            <person name="Sanchez S."/>
        </authorList>
    </citation>
    <scope>NUCLEOTIDE SEQUENCE [LARGE SCALE GENOMIC DNA]</scope>
    <source>
        <strain evidence="3 4">24999</strain>
    </source>
</reference>
<dbReference type="OrthoDB" id="9806974at2"/>
<dbReference type="Proteomes" id="UP000179636">
    <property type="component" value="Unassembled WGS sequence"/>
</dbReference>
<evidence type="ECO:0000256" key="2">
    <source>
        <dbReference type="ARBA" id="ARBA00023002"/>
    </source>
</evidence>
<dbReference type="InterPro" id="IPR036291">
    <property type="entry name" value="NAD(P)-bd_dom_sf"/>
</dbReference>
<dbReference type="PRINTS" id="PR00081">
    <property type="entry name" value="GDHRDH"/>
</dbReference>
<dbReference type="EMBL" id="MLHV01000005">
    <property type="protein sequence ID" value="OHU05648.1"/>
    <property type="molecule type" value="Genomic_DNA"/>
</dbReference>
<accession>A0A1Q9W378</accession>
<dbReference type="Pfam" id="PF13561">
    <property type="entry name" value="adh_short_C2"/>
    <property type="match status" value="1"/>
</dbReference>
<keyword evidence="2" id="KW-0560">Oxidoreductase</keyword>
<proteinExistence type="inferred from homology"/>
<evidence type="ECO:0000256" key="1">
    <source>
        <dbReference type="ARBA" id="ARBA00006484"/>
    </source>
</evidence>
<organism evidence="3 4">
    <name type="scientific">Mycobacterium syngnathidarum</name>
    <dbReference type="NCBI Taxonomy" id="1908205"/>
    <lineage>
        <taxon>Bacteria</taxon>
        <taxon>Bacillati</taxon>
        <taxon>Actinomycetota</taxon>
        <taxon>Actinomycetes</taxon>
        <taxon>Mycobacteriales</taxon>
        <taxon>Mycobacteriaceae</taxon>
        <taxon>Mycobacterium</taxon>
    </lineage>
</organism>
<dbReference type="AlphaFoldDB" id="A0A1Q9W378"/>
<gene>
    <name evidence="3" type="ORF">BKG61_07145</name>
</gene>
<protein>
    <submittedName>
        <fullName evidence="3">Short-chain dehydrogenase</fullName>
    </submittedName>
</protein>